<evidence type="ECO:0000313" key="1">
    <source>
        <dbReference type="EMBL" id="KAJ7566662.1"/>
    </source>
</evidence>
<reference evidence="2" key="1">
    <citation type="journal article" date="2024" name="Proc. Natl. Acad. Sci. U.S.A.">
        <title>Extraordinary preservation of gene collinearity over three hundred million years revealed in homosporous lycophytes.</title>
        <authorList>
            <person name="Li C."/>
            <person name="Wickell D."/>
            <person name="Kuo L.Y."/>
            <person name="Chen X."/>
            <person name="Nie B."/>
            <person name="Liao X."/>
            <person name="Peng D."/>
            <person name="Ji J."/>
            <person name="Jenkins J."/>
            <person name="Williams M."/>
            <person name="Shu S."/>
            <person name="Plott C."/>
            <person name="Barry K."/>
            <person name="Rajasekar S."/>
            <person name="Grimwood J."/>
            <person name="Han X."/>
            <person name="Sun S."/>
            <person name="Hou Z."/>
            <person name="He W."/>
            <person name="Dai G."/>
            <person name="Sun C."/>
            <person name="Schmutz J."/>
            <person name="Leebens-Mack J.H."/>
            <person name="Li F.W."/>
            <person name="Wang L."/>
        </authorList>
    </citation>
    <scope>NUCLEOTIDE SEQUENCE [LARGE SCALE GENOMIC DNA]</scope>
    <source>
        <strain evidence="2">cv. PW_Plant_1</strain>
    </source>
</reference>
<name>A0ACC2EJN4_DIPCM</name>
<protein>
    <submittedName>
        <fullName evidence="1">Uncharacterized protein</fullName>
    </submittedName>
</protein>
<sequence>MESVPNLTSPTNSAQGSSPDCKNGRRLSSKDFAQLRPPLCPIQLCAETQSMNSTSWEDPRVKAGRNDDPVTPREKLASLEACNNKSFSDAENTENATPEKHVLSLSSAGLSLSSVDEAPSVNSRSRYLWFRHQNRQRLARAAAVPTTGKSKCSLVQFEAESVQSMYNTPNAQGNEVNVLHISSESRDISTPFPSITPKTNISRSSKHGLASGSAPSGPGNSRTVMGSVPAKGINPNILLHPIPQTHFDLEEDLSFWNDHNVQVLIRIRPINSSEIAIQGYNRCLRQESAHSVTWTGQPETLFTFDHVACETTTQEKLFHVAGLPIVENCMSGYNSCIFAYGQTGSGKTYTMLGDIEAPGRLPSKERGMTSRVFEYLFVRIKMEEEAHQNERLKYRCRCSFLEIYNEQITDLLEPSSTNLQIREDSKRGVYVDNLLEVEVNNVQDVIQLLVQGASNRKVAATNMNRESSRSHSVFTCVIESKWQSDSVTNKRLSCLHLVDLAGSERQKGSGAEGERLKEAVNINKSLSTLGFVIMILVDIANGKQRHVPYRDSKLTFLLQDSLGGNSKTLIIATASPSNCCSLETLSTFKFAQRAKFIQNNAVVNEDTSADLLFLRQQVQMLKEEVNRLRLLQDSSVASDNISLETPGAEAEDREYPAMLVTKQCQVKNCYCDSEKYASTHEEMLKKLKSFEAVLRGSLRREQIAEDREKYLKVEIEHLNRLVRQREDEAQCGKMMLRFREDKIRRLECLTDGLISADKCLAEERNALTEELHLVSTRIDRNPEVTRFAMENIRLMEQLRRFQDFYEEGERDMMFEEISILRNQFQELLTESYLKDEEKIMMASQIDNYRKDLEKCHRNLNAYMEENANYSRQIMELEMKISLLEVNQNHQHHELEFLKDEAFEPVLQVPSGKCTLEKELHENFCLSCMQSESKVSHFKELQTRHDSEIRQLQAQLERVENTFREEETICRHLEKRNFQLSMQLEESKSGVKENMTADVDKLSSLYEFDALLKQYRQVFSCVSSSEEREQILKDHIQQIKWKLPEHDFHRAERDINSSNADEEGKGLTDITKMAVFETIKKTSIVELEETGTLNISDEKEKYSALAVDATIDTLMPGVVTKIADAPTAMLLELSAVTGEYDALDELQQKSQGQVAFLLKELGDLKIKCTELSDENKNLTILYERLLHQKDAETKQLCKEWEDSLTAKLINFLSEGDQALNAAAKEIEEMIEESYSDSRAYTRDKEISFRIANKQIAVELLQLKLEEAYSSSKNMEKEMRAFMSNLKNEGETVSEVTLYNLQPMQQLTDKSLKVLPEVLRKHSELPAADERLIESKAETSRSIRKEITDEELAKGGGQQNNLRFKLKDAHVSCAQEGRAVRDLEFDLKRCEELIQEREEQMYQEKCDWKKEKDQLLLELSKAKLEAAEKTSEAAMVLRRFEACQNTLSEAEFLLNALVKANESAKSEAKCWKDAFCSLTQKQTEPLKDLLDPLDYGSITSEQGKEKAIQSMETSLLQDPKMQHRCLEETNLIVDHPCIMEPDDKEVSATSKQVDGVLIDTLADMIHDVLSAVNEMCEQINLMFSEMSFTKIGIESTLQNLANSWLLLKEDMELKQENESSKTLLEDLEHQRQKIEDLEADTSAYCQQACSAESKLVQMEELLAQMNRVEEENCRKDELVECLELDLALIQECTAEWKEEAQQAKATIKFLQQEVDAKAKDMTKMEMKVVDAEVEHEKICTAFQGMMEELQLLREKASVVSNECEDNTEMLELKQKCHCLEEELANKHHAVETLAAELLEVTSHSEMKMALCLESSKQQVDAISKDRDHLKKELMFLGEKLEVSRQLLYEHEIVAAEAHQAADASKRRAEEKESEINLLQGIVLELKRTLHSLEGQVSILKRETEMQHLLREDRELEIQALKHRMSKAIPVVDWNTDDCNRQIAQIDNKEKTPNEMDMHLMELQDQIELLHTELTDKDEQIKNCKSYIIELVAAAELQADEHQKQIKALNYIVEQIKVDQVRATSFSSTLSRGAERLAAKTRRSSSPFKCVKLGISQQITYETEKELFVNRLQIGELQQVALARDKEIFTLKARLAEAESMTHDVLRDLLCVKMDITSYASSLSQQTLQRYAENSHSEINNAEEKAEICRLRTELDELITERESWLEDINCKQRELKAAVIAAEKLQLRDQRLTKDYERLKDEYDRQKKLVSDLGKTRVLLGNVKDTLAYSGIDAEEALDPEFDYEQLRSTVHKTSQEIESDHLQLAQNLSSLCKSIMQVAGISSGRDPEPSTAMEVLQQLSNRLQSTEQELEYIRLKGRIEGEKKRLSELRGMKSSLKLTGITPIETEATV</sequence>
<organism evidence="1 2">
    <name type="scientific">Diphasiastrum complanatum</name>
    <name type="common">Issler's clubmoss</name>
    <name type="synonym">Lycopodium complanatum</name>
    <dbReference type="NCBI Taxonomy" id="34168"/>
    <lineage>
        <taxon>Eukaryota</taxon>
        <taxon>Viridiplantae</taxon>
        <taxon>Streptophyta</taxon>
        <taxon>Embryophyta</taxon>
        <taxon>Tracheophyta</taxon>
        <taxon>Lycopodiopsida</taxon>
        <taxon>Lycopodiales</taxon>
        <taxon>Lycopodiaceae</taxon>
        <taxon>Lycopodioideae</taxon>
        <taxon>Diphasiastrum</taxon>
    </lineage>
</organism>
<evidence type="ECO:0000313" key="2">
    <source>
        <dbReference type="Proteomes" id="UP001162992"/>
    </source>
</evidence>
<accession>A0ACC2EJN4</accession>
<dbReference type="Proteomes" id="UP001162992">
    <property type="component" value="Chromosome 2"/>
</dbReference>
<keyword evidence="2" id="KW-1185">Reference proteome</keyword>
<gene>
    <name evidence="1" type="ORF">O6H91_02G113500</name>
</gene>
<comment type="caution">
    <text evidence="1">The sequence shown here is derived from an EMBL/GenBank/DDBJ whole genome shotgun (WGS) entry which is preliminary data.</text>
</comment>
<proteinExistence type="predicted"/>
<dbReference type="EMBL" id="CM055093">
    <property type="protein sequence ID" value="KAJ7566662.1"/>
    <property type="molecule type" value="Genomic_DNA"/>
</dbReference>